<keyword evidence="1" id="KW-0507">mRNA processing</keyword>
<dbReference type="STRING" id="93625.A0A409XRY1"/>
<feature type="domain" description="CCHC-type" evidence="3">
    <location>
        <begin position="214"/>
        <end position="229"/>
    </location>
</feature>
<dbReference type="Proteomes" id="UP000283269">
    <property type="component" value="Unassembled WGS sequence"/>
</dbReference>
<name>A0A409XRY1_PSICY</name>
<keyword evidence="2" id="KW-0863">Zinc-finger</keyword>
<keyword evidence="2" id="KW-0862">Zinc</keyword>
<dbReference type="GO" id="GO:0006397">
    <property type="term" value="P:mRNA processing"/>
    <property type="evidence" value="ECO:0007669"/>
    <property type="project" value="UniProtKB-KW"/>
</dbReference>
<evidence type="ECO:0000256" key="2">
    <source>
        <dbReference type="PROSITE-ProRule" id="PRU00047"/>
    </source>
</evidence>
<dbReference type="Pfam" id="PF00098">
    <property type="entry name" value="zf-CCHC"/>
    <property type="match status" value="1"/>
</dbReference>
<organism evidence="4 5">
    <name type="scientific">Psilocybe cyanescens</name>
    <dbReference type="NCBI Taxonomy" id="93625"/>
    <lineage>
        <taxon>Eukaryota</taxon>
        <taxon>Fungi</taxon>
        <taxon>Dikarya</taxon>
        <taxon>Basidiomycota</taxon>
        <taxon>Agaricomycotina</taxon>
        <taxon>Agaricomycetes</taxon>
        <taxon>Agaricomycetidae</taxon>
        <taxon>Agaricales</taxon>
        <taxon>Agaricineae</taxon>
        <taxon>Strophariaceae</taxon>
        <taxon>Psilocybe</taxon>
    </lineage>
</organism>
<dbReference type="InterPro" id="IPR036875">
    <property type="entry name" value="Znf_CCHC_sf"/>
</dbReference>
<dbReference type="GO" id="GO:0003676">
    <property type="term" value="F:nucleic acid binding"/>
    <property type="evidence" value="ECO:0007669"/>
    <property type="project" value="InterPro"/>
</dbReference>
<dbReference type="EMBL" id="NHYD01000729">
    <property type="protein sequence ID" value="PPQ93488.1"/>
    <property type="molecule type" value="Genomic_DNA"/>
</dbReference>
<reference evidence="4 5" key="1">
    <citation type="journal article" date="2018" name="Evol. Lett.">
        <title>Horizontal gene cluster transfer increased hallucinogenic mushroom diversity.</title>
        <authorList>
            <person name="Reynolds H.T."/>
            <person name="Vijayakumar V."/>
            <person name="Gluck-Thaler E."/>
            <person name="Korotkin H.B."/>
            <person name="Matheny P.B."/>
            <person name="Slot J.C."/>
        </authorList>
    </citation>
    <scope>NUCLEOTIDE SEQUENCE [LARGE SCALE GENOMIC DNA]</scope>
    <source>
        <strain evidence="4 5">2631</strain>
    </source>
</reference>
<evidence type="ECO:0000313" key="5">
    <source>
        <dbReference type="Proteomes" id="UP000283269"/>
    </source>
</evidence>
<evidence type="ECO:0000256" key="1">
    <source>
        <dbReference type="ARBA" id="ARBA00022664"/>
    </source>
</evidence>
<proteinExistence type="predicted"/>
<dbReference type="PROSITE" id="PS50158">
    <property type="entry name" value="ZF_CCHC"/>
    <property type="match status" value="1"/>
</dbReference>
<dbReference type="OrthoDB" id="2895259at2759"/>
<dbReference type="InterPro" id="IPR005162">
    <property type="entry name" value="Retrotrans_gag_dom"/>
</dbReference>
<keyword evidence="5" id="KW-1185">Reference proteome</keyword>
<comment type="caution">
    <text evidence="4">The sequence shown here is derived from an EMBL/GenBank/DDBJ whole genome shotgun (WGS) entry which is preliminary data.</text>
</comment>
<sequence length="285" mass="32260">MAKVCTALSTFEDGVAKLWRNHMVEDIDNGRYAMTTWDDFEEKLKDAFLNHYKHDEAARTINTIRQGKKTVQEFLIEFNMLATQCEFNNQALVMCLKNALNIDLLAEIGWCSTYLLTYAEWHQAAIIANHKTHETQAAMSHSLAARHLSFKWFDAGNLHLSCPWVPCTALNANTSVPKQTSTSAPTPNAFLPANISAPPDKFSHPRCDFSSLPCFNCGLNGHYAKSCPKPKSSNAQKKNRSMLERARAIIEEFEALPDKEREEIFRMELDDCEESGDKDFVSCDE</sequence>
<dbReference type="InterPro" id="IPR001878">
    <property type="entry name" value="Znf_CCHC"/>
</dbReference>
<protein>
    <recommendedName>
        <fullName evidence="3">CCHC-type domain-containing protein</fullName>
    </recommendedName>
</protein>
<dbReference type="SUPFAM" id="SSF57756">
    <property type="entry name" value="Retrovirus zinc finger-like domains"/>
    <property type="match status" value="1"/>
</dbReference>
<accession>A0A409XRY1</accession>
<keyword evidence="2" id="KW-0479">Metal-binding</keyword>
<dbReference type="GO" id="GO:0008270">
    <property type="term" value="F:zinc ion binding"/>
    <property type="evidence" value="ECO:0007669"/>
    <property type="project" value="UniProtKB-KW"/>
</dbReference>
<evidence type="ECO:0000259" key="3">
    <source>
        <dbReference type="PROSITE" id="PS50158"/>
    </source>
</evidence>
<dbReference type="InParanoid" id="A0A409XRY1"/>
<dbReference type="Pfam" id="PF03732">
    <property type="entry name" value="Retrotrans_gag"/>
    <property type="match status" value="1"/>
</dbReference>
<dbReference type="SMART" id="SM00343">
    <property type="entry name" value="ZnF_C2HC"/>
    <property type="match status" value="1"/>
</dbReference>
<dbReference type="AlphaFoldDB" id="A0A409XRY1"/>
<gene>
    <name evidence="4" type="ORF">CVT25_008483</name>
</gene>
<evidence type="ECO:0000313" key="4">
    <source>
        <dbReference type="EMBL" id="PPQ93488.1"/>
    </source>
</evidence>
<dbReference type="Gene3D" id="4.10.60.10">
    <property type="entry name" value="Zinc finger, CCHC-type"/>
    <property type="match status" value="1"/>
</dbReference>